<dbReference type="OrthoDB" id="9782218at2"/>
<dbReference type="GO" id="GO:0005737">
    <property type="term" value="C:cytoplasm"/>
    <property type="evidence" value="ECO:0007669"/>
    <property type="project" value="TreeGrafter"/>
</dbReference>
<dbReference type="InterPro" id="IPR015943">
    <property type="entry name" value="WD40/YVTN_repeat-like_dom_sf"/>
</dbReference>
<feature type="signal peptide" evidence="7">
    <location>
        <begin position="1"/>
        <end position="27"/>
    </location>
</feature>
<dbReference type="GO" id="GO:0004423">
    <property type="term" value="F:iduronate-2-sulfatase activity"/>
    <property type="evidence" value="ECO:0007669"/>
    <property type="project" value="InterPro"/>
</dbReference>
<keyword evidence="6" id="KW-0106">Calcium</keyword>
<dbReference type="PANTHER" id="PTHR45953">
    <property type="entry name" value="IDURONATE 2-SULFATASE"/>
    <property type="match status" value="1"/>
</dbReference>
<dbReference type="Proteomes" id="UP000315471">
    <property type="component" value="Unassembled WGS sequence"/>
</dbReference>
<evidence type="ECO:0000256" key="4">
    <source>
        <dbReference type="ARBA" id="ARBA00022729"/>
    </source>
</evidence>
<evidence type="ECO:0000259" key="9">
    <source>
        <dbReference type="Pfam" id="PF13360"/>
    </source>
</evidence>
<organism evidence="10 11">
    <name type="scientific">Novipirellula aureliae</name>
    <dbReference type="NCBI Taxonomy" id="2527966"/>
    <lineage>
        <taxon>Bacteria</taxon>
        <taxon>Pseudomonadati</taxon>
        <taxon>Planctomycetota</taxon>
        <taxon>Planctomycetia</taxon>
        <taxon>Pirellulales</taxon>
        <taxon>Pirellulaceae</taxon>
        <taxon>Novipirellula</taxon>
    </lineage>
</organism>
<dbReference type="CDD" id="cd16030">
    <property type="entry name" value="iduronate-2-sulfatase"/>
    <property type="match status" value="1"/>
</dbReference>
<keyword evidence="4 7" id="KW-0732">Signal</keyword>
<evidence type="ECO:0000256" key="2">
    <source>
        <dbReference type="ARBA" id="ARBA00008779"/>
    </source>
</evidence>
<dbReference type="InterPro" id="IPR035874">
    <property type="entry name" value="IDS"/>
</dbReference>
<dbReference type="PANTHER" id="PTHR45953:SF1">
    <property type="entry name" value="IDURONATE 2-SULFATASE"/>
    <property type="match status" value="1"/>
</dbReference>
<proteinExistence type="inferred from homology"/>
<evidence type="ECO:0000256" key="1">
    <source>
        <dbReference type="ARBA" id="ARBA00001913"/>
    </source>
</evidence>
<dbReference type="GO" id="GO:0046872">
    <property type="term" value="F:metal ion binding"/>
    <property type="evidence" value="ECO:0007669"/>
    <property type="project" value="UniProtKB-KW"/>
</dbReference>
<dbReference type="SUPFAM" id="SSF53649">
    <property type="entry name" value="Alkaline phosphatase-like"/>
    <property type="match status" value="1"/>
</dbReference>
<dbReference type="Gene3D" id="3.40.720.10">
    <property type="entry name" value="Alkaline Phosphatase, subunit A"/>
    <property type="match status" value="1"/>
</dbReference>
<dbReference type="AlphaFoldDB" id="A0A5C6DF01"/>
<dbReference type="InterPro" id="IPR011047">
    <property type="entry name" value="Quinoprotein_ADH-like_sf"/>
</dbReference>
<dbReference type="EMBL" id="SJPY01000010">
    <property type="protein sequence ID" value="TWU35340.1"/>
    <property type="molecule type" value="Genomic_DNA"/>
</dbReference>
<keyword evidence="3" id="KW-0479">Metal-binding</keyword>
<dbReference type="Pfam" id="PF00884">
    <property type="entry name" value="Sulfatase"/>
    <property type="match status" value="1"/>
</dbReference>
<evidence type="ECO:0000256" key="5">
    <source>
        <dbReference type="ARBA" id="ARBA00022801"/>
    </source>
</evidence>
<comment type="cofactor">
    <cofactor evidence="1">
        <name>Ca(2+)</name>
        <dbReference type="ChEBI" id="CHEBI:29108"/>
    </cofactor>
</comment>
<keyword evidence="11" id="KW-1185">Reference proteome</keyword>
<accession>A0A5C6DF01</accession>
<evidence type="ECO:0000256" key="6">
    <source>
        <dbReference type="ARBA" id="ARBA00022837"/>
    </source>
</evidence>
<gene>
    <name evidence="10" type="ORF">Q31b_54360</name>
</gene>
<sequence length="1024" mass="113051" precursor="true">MRSTAFRYQRVLVIFLTLAASTPFLYAADESVDWPGFRGRGAAGVANGFQTAATWDATNPDDKSVLWKSPIPGLGHSCPTIVGDRIFVATAVASSDDVPIQIGRSGNIDAAADNGEQAWMVLCFDKTSGAERWRQTAYKGTPKATRHAKATHANTTIAVEGDNVVAFFGSEGLYCYDLSGNLKWKKDLGIVNVSKYGIGWGYGSSPAIYDGRIVLVCDDPEHPYIVTLNLDDGEEIWRKSRREDCERSWGTPLIHTANGNAQVVVNGWPWIVAYDLDTGEVSWRVEGGGDNPIPSPFIADDRIYLTNSHGGKSPIIAMRPDSKGNVTEADSPQDAGLIWRDERGGTYMSTPVVLGDYLYVAGTNGVFRCYQAESGEKMYEQRLAGGTYVVASLVAADDKIYCTAEDGRVFVIAPGPEFEILSTNQLGESCLATPAISEGVIYFRTTHSLIAIGPDTDSGEPLSSNDRKRPNILFIAVDDLRPSLGCYGDSLAISPHIDKLASEGMRFDRAYCQVAVCNPSRASLMTGLRPDTLGVWTLPIHFREAMPDAVTLPQWLRQFGYTAVSHGKIYHNPTPDPQSWSEPIRDLPNLPFAYPEGTQKLVAGAREKLPQRDWRKTSLRNPSTAAPDLPDNQLLDGARADICIEDLRRHGKSSQPFFLAMGFIRPHLAFVAPKKYWDLYEPDKLPVLTGQQVPAGSPPYAMHNNSELSHYVDLIDMPAPWDEETLPVEKMRELVHGYYACVSYIDAQIGRIMQALDEEGLRENTIVVLWSDHGWKLGEYRGWGKMTNYEIDARVPLIVSAPGMKTAGQASDSLVELLDLFPTLCELTGVDIPDFVEGKSFVPVLQDSQASIHEAAVSQYYRPYKGNEFMGYSLRTDRYRYIEWRDFSTGEMVEQELYDHDANEMETKNLIDTVSPDVIEGLSNLLKSTHPPEQLVMTPAVHSSPSDPNPLSADISFGNQSGTPITVYPITPRGRRSRGQQIAPSKTGTFNAYLGTVFVVESRDGTIHQIHSPNWPPQTIVIKK</sequence>
<comment type="caution">
    <text evidence="10">The sequence shown here is derived from an EMBL/GenBank/DDBJ whole genome shotgun (WGS) entry which is preliminary data.</text>
</comment>
<dbReference type="Pfam" id="PF13360">
    <property type="entry name" value="PQQ_2"/>
    <property type="match status" value="2"/>
</dbReference>
<comment type="similarity">
    <text evidence="2">Belongs to the sulfatase family.</text>
</comment>
<dbReference type="GO" id="GO:0004065">
    <property type="term" value="F:arylsulfatase activity"/>
    <property type="evidence" value="ECO:0007669"/>
    <property type="project" value="UniProtKB-EC"/>
</dbReference>
<name>A0A5C6DF01_9BACT</name>
<dbReference type="InterPro" id="IPR002372">
    <property type="entry name" value="PQQ_rpt_dom"/>
</dbReference>
<keyword evidence="5 10" id="KW-0378">Hydrolase</keyword>
<dbReference type="Gene3D" id="2.130.10.10">
    <property type="entry name" value="YVTN repeat-like/Quinoprotein amine dehydrogenase"/>
    <property type="match status" value="2"/>
</dbReference>
<dbReference type="EC" id="3.1.6.1" evidence="10"/>
<reference evidence="10 11" key="1">
    <citation type="submission" date="2019-02" db="EMBL/GenBank/DDBJ databases">
        <title>Deep-cultivation of Planctomycetes and their phenomic and genomic characterization uncovers novel biology.</title>
        <authorList>
            <person name="Wiegand S."/>
            <person name="Jogler M."/>
            <person name="Boedeker C."/>
            <person name="Pinto D."/>
            <person name="Vollmers J."/>
            <person name="Rivas-Marin E."/>
            <person name="Kohn T."/>
            <person name="Peeters S.H."/>
            <person name="Heuer A."/>
            <person name="Rast P."/>
            <person name="Oberbeckmann S."/>
            <person name="Bunk B."/>
            <person name="Jeske O."/>
            <person name="Meyerdierks A."/>
            <person name="Storesund J.E."/>
            <person name="Kallscheuer N."/>
            <person name="Luecker S."/>
            <person name="Lage O.M."/>
            <person name="Pohl T."/>
            <person name="Merkel B.J."/>
            <person name="Hornburger P."/>
            <person name="Mueller R.-W."/>
            <person name="Bruemmer F."/>
            <person name="Labrenz M."/>
            <person name="Spormann A.M."/>
            <person name="Op Den Camp H."/>
            <person name="Overmann J."/>
            <person name="Amann R."/>
            <person name="Jetten M.S.M."/>
            <person name="Mascher T."/>
            <person name="Medema M.H."/>
            <person name="Devos D.P."/>
            <person name="Kaster A.-K."/>
            <person name="Ovreas L."/>
            <person name="Rohde M."/>
            <person name="Galperin M.Y."/>
            <person name="Jogler C."/>
        </authorList>
    </citation>
    <scope>NUCLEOTIDE SEQUENCE [LARGE SCALE GENOMIC DNA]</scope>
    <source>
        <strain evidence="10 11">Q31b</strain>
    </source>
</reference>
<dbReference type="InterPro" id="IPR000917">
    <property type="entry name" value="Sulfatase_N"/>
</dbReference>
<evidence type="ECO:0000259" key="8">
    <source>
        <dbReference type="Pfam" id="PF00884"/>
    </source>
</evidence>
<evidence type="ECO:0000256" key="7">
    <source>
        <dbReference type="SAM" id="SignalP"/>
    </source>
</evidence>
<dbReference type="SUPFAM" id="SSF50998">
    <property type="entry name" value="Quinoprotein alcohol dehydrogenase-like"/>
    <property type="match status" value="1"/>
</dbReference>
<feature type="domain" description="Pyrrolo-quinoline quinone repeat" evidence="9">
    <location>
        <begin position="121"/>
        <end position="242"/>
    </location>
</feature>
<dbReference type="InterPro" id="IPR017850">
    <property type="entry name" value="Alkaline_phosphatase_core_sf"/>
</dbReference>
<evidence type="ECO:0000313" key="10">
    <source>
        <dbReference type="EMBL" id="TWU35340.1"/>
    </source>
</evidence>
<feature type="chain" id="PRO_5022726594" evidence="7">
    <location>
        <begin position="28"/>
        <end position="1024"/>
    </location>
</feature>
<protein>
    <submittedName>
        <fullName evidence="10">Arylsulfatase</fullName>
        <ecNumber evidence="10">3.1.6.1</ecNumber>
    </submittedName>
</protein>
<evidence type="ECO:0000256" key="3">
    <source>
        <dbReference type="ARBA" id="ARBA00022723"/>
    </source>
</evidence>
<evidence type="ECO:0000313" key="11">
    <source>
        <dbReference type="Proteomes" id="UP000315471"/>
    </source>
</evidence>
<feature type="domain" description="Pyrrolo-quinoline quinone repeat" evidence="9">
    <location>
        <begin position="324"/>
        <end position="410"/>
    </location>
</feature>
<dbReference type="RefSeq" id="WP_146602512.1">
    <property type="nucleotide sequence ID" value="NZ_SJPY01000010.1"/>
</dbReference>
<feature type="domain" description="Sulfatase N-terminal" evidence="8">
    <location>
        <begin position="470"/>
        <end position="830"/>
    </location>
</feature>